<sequence>MLSFYHITDIEKETSRFLSKASQWDVMKVKQLEKKQRNLLPSQEKKQILGMSLSSRLPISSPALFIGNNPEFW</sequence>
<reference evidence="1 2" key="1">
    <citation type="submission" date="2024-04" db="EMBL/GenBank/DDBJ databases">
        <authorList>
            <person name="Fracassetti M."/>
        </authorList>
    </citation>
    <scope>NUCLEOTIDE SEQUENCE [LARGE SCALE GENOMIC DNA]</scope>
</reference>
<dbReference type="AlphaFoldDB" id="A0AAV2GCY8"/>
<proteinExistence type="predicted"/>
<gene>
    <name evidence="1" type="ORF">LTRI10_LOCUS47365</name>
</gene>
<evidence type="ECO:0000313" key="1">
    <source>
        <dbReference type="EMBL" id="CAL1407713.1"/>
    </source>
</evidence>
<protein>
    <submittedName>
        <fullName evidence="1">Uncharacterized protein</fullName>
    </submittedName>
</protein>
<dbReference type="Proteomes" id="UP001497516">
    <property type="component" value="Chromosome 8"/>
</dbReference>
<evidence type="ECO:0000313" key="2">
    <source>
        <dbReference type="Proteomes" id="UP001497516"/>
    </source>
</evidence>
<organism evidence="1 2">
    <name type="scientific">Linum trigynum</name>
    <dbReference type="NCBI Taxonomy" id="586398"/>
    <lineage>
        <taxon>Eukaryota</taxon>
        <taxon>Viridiplantae</taxon>
        <taxon>Streptophyta</taxon>
        <taxon>Embryophyta</taxon>
        <taxon>Tracheophyta</taxon>
        <taxon>Spermatophyta</taxon>
        <taxon>Magnoliopsida</taxon>
        <taxon>eudicotyledons</taxon>
        <taxon>Gunneridae</taxon>
        <taxon>Pentapetalae</taxon>
        <taxon>rosids</taxon>
        <taxon>fabids</taxon>
        <taxon>Malpighiales</taxon>
        <taxon>Linaceae</taxon>
        <taxon>Linum</taxon>
    </lineage>
</organism>
<keyword evidence="2" id="KW-1185">Reference proteome</keyword>
<name>A0AAV2GCY8_9ROSI</name>
<accession>A0AAV2GCY8</accession>
<dbReference type="EMBL" id="OZ034821">
    <property type="protein sequence ID" value="CAL1407713.1"/>
    <property type="molecule type" value="Genomic_DNA"/>
</dbReference>